<reference evidence="1" key="1">
    <citation type="submission" date="2023-08" db="EMBL/GenBank/DDBJ databases">
        <title>The novel hydrolase IpcH responsible for the initial isoprocarb degradation step in Rhodococcus sp. D-6.</title>
        <authorList>
            <person name="Zhu Q."/>
        </authorList>
    </citation>
    <scope>NUCLEOTIDE SEQUENCE</scope>
    <source>
        <strain evidence="1">D-6</strain>
    </source>
</reference>
<dbReference type="EMBL" id="CP132970">
    <property type="protein sequence ID" value="XBW06608.1"/>
    <property type="molecule type" value="Genomic_DNA"/>
</dbReference>
<protein>
    <submittedName>
        <fullName evidence="1">Uncharacterized protein</fullName>
    </submittedName>
</protein>
<dbReference type="RefSeq" id="WP_350247580.1">
    <property type="nucleotide sequence ID" value="NZ_CP132970.1"/>
</dbReference>
<proteinExistence type="predicted"/>
<sequence>MHTWTVTCDPHLDHTVATTGTAATEVDAVIAGAAALRRLIRATAHHDPAPFLNLLIDARPCIGITAPAEHISGALDRIDEYEYTAALAAAVDDSILSRLDTETREDTRLGE</sequence>
<gene>
    <name evidence="1" type="ORF">RBB84_12285</name>
</gene>
<accession>A0AAU7V2F8</accession>
<dbReference type="AlphaFoldDB" id="A0AAU7V2F8"/>
<dbReference type="KEGG" id="rhox:RBB84_12285"/>
<evidence type="ECO:0000313" key="1">
    <source>
        <dbReference type="EMBL" id="XBW06608.1"/>
    </source>
</evidence>
<organism evidence="1">
    <name type="scientific">Rhodococcus sp. D-6</name>
    <dbReference type="NCBI Taxonomy" id="1387842"/>
    <lineage>
        <taxon>Bacteria</taxon>
        <taxon>Bacillati</taxon>
        <taxon>Actinomycetota</taxon>
        <taxon>Actinomycetes</taxon>
        <taxon>Mycobacteriales</taxon>
        <taxon>Nocardiaceae</taxon>
        <taxon>Rhodococcus</taxon>
    </lineage>
</organism>
<name>A0AAU7V2F8_9NOCA</name>